<organism evidence="2">
    <name type="scientific">Campylobacter upsaliensis</name>
    <dbReference type="NCBI Taxonomy" id="28080"/>
    <lineage>
        <taxon>Bacteria</taxon>
        <taxon>Pseudomonadati</taxon>
        <taxon>Campylobacterota</taxon>
        <taxon>Epsilonproteobacteria</taxon>
        <taxon>Campylobacterales</taxon>
        <taxon>Campylobacteraceae</taxon>
        <taxon>Campylobacter</taxon>
    </lineage>
</organism>
<evidence type="ECO:0008006" key="3">
    <source>
        <dbReference type="Google" id="ProtNLM"/>
    </source>
</evidence>
<feature type="transmembrane region" description="Helical" evidence="1">
    <location>
        <begin position="196"/>
        <end position="229"/>
    </location>
</feature>
<name>A0A5L4GJR4_CAMUP</name>
<feature type="transmembrane region" description="Helical" evidence="1">
    <location>
        <begin position="126"/>
        <end position="150"/>
    </location>
</feature>
<protein>
    <recommendedName>
        <fullName evidence="3">2-amino-4-hydroxy-6-hydroxymethyldihydropteridine pyrophosphokinase</fullName>
    </recommendedName>
</protein>
<gene>
    <name evidence="2" type="ORF">BSY74_07660</name>
</gene>
<dbReference type="AlphaFoldDB" id="A0A5L4GJR4"/>
<evidence type="ECO:0000256" key="1">
    <source>
        <dbReference type="SAM" id="Phobius"/>
    </source>
</evidence>
<evidence type="ECO:0000313" key="2">
    <source>
        <dbReference type="EMBL" id="EAL3777363.1"/>
    </source>
</evidence>
<reference evidence="2" key="1">
    <citation type="submission" date="2018-05" db="EMBL/GenBank/DDBJ databases">
        <authorList>
            <consortium name="PulseNet: The National Subtyping Network for Foodborne Disease Surveillance"/>
            <person name="Tarr C.L."/>
            <person name="Trees E."/>
            <person name="Katz L.S."/>
            <person name="Carleton-Romer H.A."/>
            <person name="Stroika S."/>
            <person name="Kucerova Z."/>
            <person name="Roache K.F."/>
            <person name="Sabol A.L."/>
            <person name="Besser J."/>
            <person name="Gerner-Smidt P."/>
        </authorList>
    </citation>
    <scope>NUCLEOTIDE SEQUENCE</scope>
    <source>
        <strain evidence="2">PNUSAC001154</strain>
    </source>
</reference>
<keyword evidence="1" id="KW-0812">Transmembrane</keyword>
<keyword evidence="1" id="KW-1133">Transmembrane helix</keyword>
<feature type="transmembrane region" description="Helical" evidence="1">
    <location>
        <begin position="162"/>
        <end position="184"/>
    </location>
</feature>
<sequence>MQGKILADGLIGANDGNRYSFSIQDVKNLGSKTMSDVVNAEVDFEIDGTKAKSIFITKNSISIGNIMQGGDSISSIKTKAYIYVAGIFLGVIPVIGWIFGIVGSVFMILALLSLGRMSGAPLLRNFWTSWGLILLGGMIVGFSIAGGFIMGLDSRSGFSFGMIAFIVLGALICLVGLVFGYFYYRDLAAVTNEKFFLYAFICRAVAIFTLFIPILGIILIIVANIVELIAWIKFKEIKKKEAL</sequence>
<proteinExistence type="predicted"/>
<dbReference type="RefSeq" id="WP_004278131.1">
    <property type="nucleotide sequence ID" value="NZ_CABKPM010000001.1"/>
</dbReference>
<comment type="caution">
    <text evidence="2">The sequence shown here is derived from an EMBL/GenBank/DDBJ whole genome shotgun (WGS) entry which is preliminary data.</text>
</comment>
<feature type="transmembrane region" description="Helical" evidence="1">
    <location>
        <begin position="81"/>
        <end position="114"/>
    </location>
</feature>
<accession>A0A5L4GJR4</accession>
<dbReference type="EMBL" id="AACNSW010000035">
    <property type="protein sequence ID" value="EAL3777363.1"/>
    <property type="molecule type" value="Genomic_DNA"/>
</dbReference>
<keyword evidence="1" id="KW-0472">Membrane</keyword>